<sequence>MFPLLFRKCIFYFFLVVGPTWISGVAIAGELLVHKVPEFRVHVMEMPKSVVGMPLSKLEKWAHVGDPEAENALGADYLHGINVPENWQKADAWFRKSAHAGNANGAFQLAFAYNFGEGVPPNRHKAVYWWQQSAKDRKR</sequence>
<name>A0A543Q8A0_ACITH</name>
<dbReference type="RefSeq" id="WP_142088790.1">
    <property type="nucleotide sequence ID" value="NZ_SZUV01000001.1"/>
</dbReference>
<evidence type="ECO:0000313" key="3">
    <source>
        <dbReference type="Proteomes" id="UP000315403"/>
    </source>
</evidence>
<dbReference type="InterPro" id="IPR011990">
    <property type="entry name" value="TPR-like_helical_dom_sf"/>
</dbReference>
<organism evidence="2 3">
    <name type="scientific">Acidithiobacillus thiooxidans ATCC 19377</name>
    <dbReference type="NCBI Taxonomy" id="637390"/>
    <lineage>
        <taxon>Bacteria</taxon>
        <taxon>Pseudomonadati</taxon>
        <taxon>Pseudomonadota</taxon>
        <taxon>Acidithiobacillia</taxon>
        <taxon>Acidithiobacillales</taxon>
        <taxon>Acidithiobacillaceae</taxon>
        <taxon>Acidithiobacillus</taxon>
    </lineage>
</organism>
<dbReference type="SUPFAM" id="SSF81901">
    <property type="entry name" value="HCP-like"/>
    <property type="match status" value="1"/>
</dbReference>
<dbReference type="Gene3D" id="1.25.40.10">
    <property type="entry name" value="Tetratricopeptide repeat domain"/>
    <property type="match status" value="1"/>
</dbReference>
<evidence type="ECO:0000313" key="2">
    <source>
        <dbReference type="EMBL" id="TQN52545.1"/>
    </source>
</evidence>
<proteinExistence type="predicted"/>
<dbReference type="InterPro" id="IPR006597">
    <property type="entry name" value="Sel1-like"/>
</dbReference>
<dbReference type="AlphaFoldDB" id="A0A543Q8A0"/>
<comment type="caution">
    <text evidence="2">The sequence shown here is derived from an EMBL/GenBank/DDBJ whole genome shotgun (WGS) entry which is preliminary data.</text>
</comment>
<keyword evidence="1" id="KW-0472">Membrane</keyword>
<dbReference type="InterPro" id="IPR050767">
    <property type="entry name" value="Sel1_AlgK"/>
</dbReference>
<reference evidence="2 3" key="1">
    <citation type="submission" date="2019-03" db="EMBL/GenBank/DDBJ databases">
        <title>New insights into Acidothiobacillus thiooxidans sulfur metabolism through coupled gene expression, solution geochemistry, microscopy and spectroscopy analyses.</title>
        <authorList>
            <person name="Camacho D."/>
            <person name="Frazao R."/>
            <person name="Fouillen A."/>
            <person name="Nanci A."/>
            <person name="Lang B.F."/>
            <person name="Apte S.C."/>
            <person name="Baron C."/>
            <person name="Warren L.A."/>
        </authorList>
    </citation>
    <scope>NUCLEOTIDE SEQUENCE [LARGE SCALE GENOMIC DNA]</scope>
    <source>
        <strain evidence="2 3">ATCC 19377</strain>
    </source>
</reference>
<gene>
    <name evidence="2" type="primary">ybeQ_3</name>
    <name evidence="2" type="ORF">DLNHIDIE_02437</name>
</gene>
<keyword evidence="1" id="KW-1133">Transmembrane helix</keyword>
<dbReference type="SMART" id="SM00671">
    <property type="entry name" value="SEL1"/>
    <property type="match status" value="2"/>
</dbReference>
<dbReference type="EMBL" id="SZUV01000001">
    <property type="protein sequence ID" value="TQN52545.1"/>
    <property type="molecule type" value="Genomic_DNA"/>
</dbReference>
<dbReference type="Pfam" id="PF08238">
    <property type="entry name" value="Sel1"/>
    <property type="match status" value="2"/>
</dbReference>
<protein>
    <submittedName>
        <fullName evidence="2">Sel1-repeat-containing protein YbeQ</fullName>
    </submittedName>
</protein>
<keyword evidence="1" id="KW-0812">Transmembrane</keyword>
<feature type="transmembrane region" description="Helical" evidence="1">
    <location>
        <begin position="12"/>
        <end position="33"/>
    </location>
</feature>
<evidence type="ECO:0000256" key="1">
    <source>
        <dbReference type="SAM" id="Phobius"/>
    </source>
</evidence>
<dbReference type="Proteomes" id="UP000315403">
    <property type="component" value="Unassembled WGS sequence"/>
</dbReference>
<accession>A0A543Q8A0</accession>
<dbReference type="PANTHER" id="PTHR11102:SF160">
    <property type="entry name" value="ERAD-ASSOCIATED E3 UBIQUITIN-PROTEIN LIGASE COMPONENT HRD3"/>
    <property type="match status" value="1"/>
</dbReference>
<dbReference type="PANTHER" id="PTHR11102">
    <property type="entry name" value="SEL-1-LIKE PROTEIN"/>
    <property type="match status" value="1"/>
</dbReference>